<accession>D3RWL6</accession>
<dbReference type="GO" id="GO:0016787">
    <property type="term" value="F:hydrolase activity"/>
    <property type="evidence" value="ECO:0007669"/>
    <property type="project" value="InterPro"/>
</dbReference>
<organism evidence="2 3">
    <name type="scientific">Ferroglobus placidus (strain DSM 10642 / AEDII12DO)</name>
    <dbReference type="NCBI Taxonomy" id="589924"/>
    <lineage>
        <taxon>Archaea</taxon>
        <taxon>Methanobacteriati</taxon>
        <taxon>Methanobacteriota</taxon>
        <taxon>Archaeoglobi</taxon>
        <taxon>Archaeoglobales</taxon>
        <taxon>Archaeoglobaceae</taxon>
        <taxon>Ferroglobus</taxon>
    </lineage>
</organism>
<proteinExistence type="predicted"/>
<dbReference type="InterPro" id="IPR004843">
    <property type="entry name" value="Calcineurin-like_PHP"/>
</dbReference>
<dbReference type="PaxDb" id="589924-Ferp_0709"/>
<dbReference type="STRING" id="589924.Ferp_0709"/>
<reference evidence="3" key="1">
    <citation type="submission" date="2010-02" db="EMBL/GenBank/DDBJ databases">
        <title>Complete sequence of Ferroglobus placidus DSM 10642.</title>
        <authorList>
            <consortium name="US DOE Joint Genome Institute"/>
            <person name="Lucas S."/>
            <person name="Copeland A."/>
            <person name="Lapidus A."/>
            <person name="Cheng J.-F."/>
            <person name="Bruce D."/>
            <person name="Goodwin L."/>
            <person name="Pitluck S."/>
            <person name="Saunders E."/>
            <person name="Brettin T."/>
            <person name="Detter J.C."/>
            <person name="Han C."/>
            <person name="Tapia R."/>
            <person name="Larimer F."/>
            <person name="Land M."/>
            <person name="Hauser L."/>
            <person name="Kyrpides N."/>
            <person name="Ivanova N."/>
            <person name="Holmes D."/>
            <person name="Lovley D."/>
            <person name="Kyrpides N."/>
            <person name="Anderson I.J."/>
            <person name="Woyke T."/>
        </authorList>
    </citation>
    <scope>NUCLEOTIDE SEQUENCE [LARGE SCALE GENOMIC DNA]</scope>
    <source>
        <strain evidence="3">DSM 10642 / AEDII12DO</strain>
    </source>
</reference>
<dbReference type="HOGENOM" id="CLU_075478_0_0_2"/>
<dbReference type="Gene3D" id="3.60.21.10">
    <property type="match status" value="1"/>
</dbReference>
<dbReference type="PANTHER" id="PTHR39323">
    <property type="entry name" value="BLR1149 PROTEIN"/>
    <property type="match status" value="1"/>
</dbReference>
<sequence length="211" mass="24056">MLTKFGRKLRIAGEALKYEDVLIIADLHLGLTENVEDIKRKILEYAEKTKASSVIVNGDLKHIGLFGVKRAEKFVNDLKEHVDVFLIQGNHDANLKELGTEKYFYDGNLAVFHGNVEYKVDSDTLVLAHSHPAYFIKDVVHGHKERVWLESEYEGRNILVMPTFNELCSSTAVNLEKPAGFIFKKVRKFSVYTIDGIYLGEVEIREAWSVL</sequence>
<dbReference type="OrthoDB" id="10013at2157"/>
<dbReference type="InterPro" id="IPR029052">
    <property type="entry name" value="Metallo-depent_PP-like"/>
</dbReference>
<dbReference type="NCBIfam" id="TIGR00024">
    <property type="entry name" value="SbcD_rel_arch"/>
    <property type="match status" value="1"/>
</dbReference>
<dbReference type="eggNOG" id="arCOG01150">
    <property type="taxonomic scope" value="Archaea"/>
</dbReference>
<dbReference type="AlphaFoldDB" id="D3RWL6"/>
<dbReference type="RefSeq" id="WP_012965223.1">
    <property type="nucleotide sequence ID" value="NC_013849.1"/>
</dbReference>
<evidence type="ECO:0000313" key="2">
    <source>
        <dbReference type="EMBL" id="ADC64879.1"/>
    </source>
</evidence>
<dbReference type="InterPro" id="IPR004376">
    <property type="entry name" value="Pesterase_MJ0037"/>
</dbReference>
<name>D3RWL6_FERPA</name>
<evidence type="ECO:0000313" key="3">
    <source>
        <dbReference type="Proteomes" id="UP000002613"/>
    </source>
</evidence>
<evidence type="ECO:0000259" key="1">
    <source>
        <dbReference type="Pfam" id="PF00149"/>
    </source>
</evidence>
<dbReference type="Pfam" id="PF00149">
    <property type="entry name" value="Metallophos"/>
    <property type="match status" value="1"/>
</dbReference>
<gene>
    <name evidence="2" type="ordered locus">Ferp_0709</name>
</gene>
<dbReference type="GeneID" id="8778213"/>
<dbReference type="KEGG" id="fpl:Ferp_0709"/>
<protein>
    <submittedName>
        <fullName evidence="2">Phosphoesterase</fullName>
    </submittedName>
</protein>
<dbReference type="PANTHER" id="PTHR39323:SF1">
    <property type="entry name" value="BLR1149 PROTEIN"/>
    <property type="match status" value="1"/>
</dbReference>
<feature type="domain" description="Calcineurin-like phosphoesterase" evidence="1">
    <location>
        <begin position="21"/>
        <end position="129"/>
    </location>
</feature>
<reference evidence="2 3" key="2">
    <citation type="journal article" date="2011" name="Stand. Genomic Sci.">
        <title>Complete genome sequence of Ferroglobus placidus AEDII12DO.</title>
        <authorList>
            <person name="Anderson I."/>
            <person name="Risso C."/>
            <person name="Holmes D."/>
            <person name="Lucas S."/>
            <person name="Copeland A."/>
            <person name="Lapidus A."/>
            <person name="Cheng J.F."/>
            <person name="Bruce D."/>
            <person name="Goodwin L."/>
            <person name="Pitluck S."/>
            <person name="Saunders E."/>
            <person name="Brettin T."/>
            <person name="Detter J.C."/>
            <person name="Han C."/>
            <person name="Tapia R."/>
            <person name="Larimer F."/>
            <person name="Land M."/>
            <person name="Hauser L."/>
            <person name="Woyke T."/>
            <person name="Lovley D."/>
            <person name="Kyrpides N."/>
            <person name="Ivanova N."/>
        </authorList>
    </citation>
    <scope>NUCLEOTIDE SEQUENCE [LARGE SCALE GENOMIC DNA]</scope>
    <source>
        <strain evidence="3">DSM 10642 / AEDII12DO</strain>
    </source>
</reference>
<keyword evidence="3" id="KW-1185">Reference proteome</keyword>
<dbReference type="EMBL" id="CP001899">
    <property type="protein sequence ID" value="ADC64879.1"/>
    <property type="molecule type" value="Genomic_DNA"/>
</dbReference>
<dbReference type="Proteomes" id="UP000002613">
    <property type="component" value="Chromosome"/>
</dbReference>
<dbReference type="SUPFAM" id="SSF56300">
    <property type="entry name" value="Metallo-dependent phosphatases"/>
    <property type="match status" value="1"/>
</dbReference>